<comment type="caution">
    <text evidence="2">The sequence shown here is derived from an EMBL/GenBank/DDBJ whole genome shotgun (WGS) entry which is preliminary data.</text>
</comment>
<reference evidence="3" key="1">
    <citation type="submission" date="2017-09" db="EMBL/GenBank/DDBJ databases">
        <title>Depth-based differentiation of microbial function through sediment-hosted aquifers and enrichment of novel symbionts in the deep terrestrial subsurface.</title>
        <authorList>
            <person name="Probst A.J."/>
            <person name="Ladd B."/>
            <person name="Jarett J.K."/>
            <person name="Geller-Mcgrath D.E."/>
            <person name="Sieber C.M.K."/>
            <person name="Emerson J.B."/>
            <person name="Anantharaman K."/>
            <person name="Thomas B.C."/>
            <person name="Malmstrom R."/>
            <person name="Stieglmeier M."/>
            <person name="Klingl A."/>
            <person name="Woyke T."/>
            <person name="Ryan C.M."/>
            <person name="Banfield J.F."/>
        </authorList>
    </citation>
    <scope>NUCLEOTIDE SEQUENCE [LARGE SCALE GENOMIC DNA]</scope>
</reference>
<name>A0A2M8EWP4_9BACT</name>
<dbReference type="InterPro" id="IPR023227">
    <property type="entry name" value="SAM_OH_AdoTrfase_C_sf"/>
</dbReference>
<dbReference type="Proteomes" id="UP000231383">
    <property type="component" value="Unassembled WGS sequence"/>
</dbReference>
<proteinExistence type="predicted"/>
<protein>
    <recommendedName>
        <fullName evidence="1">S-adenosyl-l-methionine hydroxide adenosyltransferase C-terminal domain-containing protein</fullName>
    </recommendedName>
</protein>
<evidence type="ECO:0000313" key="3">
    <source>
        <dbReference type="Proteomes" id="UP000231383"/>
    </source>
</evidence>
<dbReference type="InterPro" id="IPR046470">
    <property type="entry name" value="SAM_HAT_C"/>
</dbReference>
<evidence type="ECO:0000313" key="2">
    <source>
        <dbReference type="EMBL" id="PJC30290.1"/>
    </source>
</evidence>
<dbReference type="Gene3D" id="2.40.30.90">
    <property type="entry name" value="Bacterial fluorinating enzyme like"/>
    <property type="match status" value="1"/>
</dbReference>
<organism evidence="2 3">
    <name type="scientific">Candidatus Roizmanbacteria bacterium CG_4_9_14_0_2_um_filter_39_13</name>
    <dbReference type="NCBI Taxonomy" id="1974839"/>
    <lineage>
        <taxon>Bacteria</taxon>
        <taxon>Candidatus Roizmaniibacteriota</taxon>
    </lineage>
</organism>
<dbReference type="SUPFAM" id="SSF101852">
    <property type="entry name" value="Bacterial fluorinating enzyme, C-terminal domain"/>
    <property type="match status" value="1"/>
</dbReference>
<evidence type="ECO:0000259" key="1">
    <source>
        <dbReference type="Pfam" id="PF20257"/>
    </source>
</evidence>
<gene>
    <name evidence="2" type="ORF">CO051_06480</name>
</gene>
<dbReference type="EMBL" id="PFSC01000167">
    <property type="protein sequence ID" value="PJC30290.1"/>
    <property type="molecule type" value="Genomic_DNA"/>
</dbReference>
<dbReference type="AlphaFoldDB" id="A0A2M8EWP4"/>
<feature type="domain" description="S-adenosyl-l-methionine hydroxide adenosyltransferase C-terminal" evidence="1">
    <location>
        <begin position="179"/>
        <end position="262"/>
    </location>
</feature>
<dbReference type="Pfam" id="PF20257">
    <property type="entry name" value="SAM_HAT_C"/>
    <property type="match status" value="1"/>
</dbReference>
<accession>A0A2M8EWP4</accession>
<sequence length="264" mass="29030">MFVTIITDCRDSNETARQTTRSSVLFPNANISLIGVGNFNEIEASGNLIDTLDGATGGDGVIMVNAAPRHGSGKNYPNGTPFGYFKYANKTIVATVAGQTLSLAKKFGLIDKLYVTDLPTVIDAFVKKGKFEEDAQRRTVLTQFRSFEYMPFLAKWVHEGEDVPSEIMSLDDIPEAPKTVWWVDNFGNVKTTLLPDEIGFEAGKQIVTKFGTFTCYNRLKDVPEGGHGMTIGSSGYQNKRFIEITVQGKSAAKEFNLRSGVELM</sequence>